<accession>A0A0G1ES62</accession>
<dbReference type="PROSITE" id="PS50164">
    <property type="entry name" value="GIY_YIG"/>
    <property type="match status" value="1"/>
</dbReference>
<proteinExistence type="inferred from homology"/>
<sequence length="95" mass="11260">MTKGGCMYIMGNARPTLYIGVAANLVQRVYQHKHDTVQGFTKKYKLHKLLYYEQFSTIQDAISREKQIKNWKREWKLNLITSKNPQFKDLYSTIT</sequence>
<evidence type="ECO:0000313" key="3">
    <source>
        <dbReference type="EMBL" id="KKS85911.1"/>
    </source>
</evidence>
<organism evidence="3 4">
    <name type="scientific">Candidatus Gottesmanbacteria bacterium GW2011_GWB1_43_11</name>
    <dbReference type="NCBI Taxonomy" id="1618446"/>
    <lineage>
        <taxon>Bacteria</taxon>
        <taxon>Candidatus Gottesmaniibacteriota</taxon>
    </lineage>
</organism>
<evidence type="ECO:0000259" key="2">
    <source>
        <dbReference type="PROSITE" id="PS50164"/>
    </source>
</evidence>
<dbReference type="InterPro" id="IPR050190">
    <property type="entry name" value="UPF0213_domain"/>
</dbReference>
<dbReference type="PANTHER" id="PTHR34477:SF5">
    <property type="entry name" value="BSL5627 PROTEIN"/>
    <property type="match status" value="1"/>
</dbReference>
<comment type="similarity">
    <text evidence="1">Belongs to the UPF0213 family.</text>
</comment>
<comment type="caution">
    <text evidence="3">The sequence shown here is derived from an EMBL/GenBank/DDBJ whole genome shotgun (WGS) entry which is preliminary data.</text>
</comment>
<evidence type="ECO:0000256" key="1">
    <source>
        <dbReference type="ARBA" id="ARBA00007435"/>
    </source>
</evidence>
<feature type="domain" description="GIY-YIG" evidence="2">
    <location>
        <begin position="3"/>
        <end position="79"/>
    </location>
</feature>
<dbReference type="Gene3D" id="3.40.1440.10">
    <property type="entry name" value="GIY-YIG endonuclease"/>
    <property type="match status" value="1"/>
</dbReference>
<dbReference type="EMBL" id="LCFD01000014">
    <property type="protein sequence ID" value="KKS85911.1"/>
    <property type="molecule type" value="Genomic_DNA"/>
</dbReference>
<dbReference type="CDD" id="cd10448">
    <property type="entry name" value="GIY-YIG_unchar_3"/>
    <property type="match status" value="1"/>
</dbReference>
<dbReference type="Pfam" id="PF01541">
    <property type="entry name" value="GIY-YIG"/>
    <property type="match status" value="1"/>
</dbReference>
<dbReference type="InterPro" id="IPR000305">
    <property type="entry name" value="GIY-YIG_endonuc"/>
</dbReference>
<dbReference type="Proteomes" id="UP000034050">
    <property type="component" value="Unassembled WGS sequence"/>
</dbReference>
<protein>
    <submittedName>
        <fullName evidence="3">Excinuclease ABC C subunit domain protein</fullName>
    </submittedName>
</protein>
<dbReference type="PANTHER" id="PTHR34477">
    <property type="entry name" value="UPF0213 PROTEIN YHBQ"/>
    <property type="match status" value="1"/>
</dbReference>
<evidence type="ECO:0000313" key="4">
    <source>
        <dbReference type="Proteomes" id="UP000034050"/>
    </source>
</evidence>
<dbReference type="InterPro" id="IPR035901">
    <property type="entry name" value="GIY-YIG_endonuc_sf"/>
</dbReference>
<reference evidence="3 4" key="1">
    <citation type="journal article" date="2015" name="Nature">
        <title>rRNA introns, odd ribosomes, and small enigmatic genomes across a large radiation of phyla.</title>
        <authorList>
            <person name="Brown C.T."/>
            <person name="Hug L.A."/>
            <person name="Thomas B.C."/>
            <person name="Sharon I."/>
            <person name="Castelle C.J."/>
            <person name="Singh A."/>
            <person name="Wilkins M.J."/>
            <person name="Williams K.H."/>
            <person name="Banfield J.F."/>
        </authorList>
    </citation>
    <scope>NUCLEOTIDE SEQUENCE [LARGE SCALE GENOMIC DNA]</scope>
</reference>
<name>A0A0G1ES62_9BACT</name>
<dbReference type="STRING" id="1618446.UV61_C0014G0011"/>
<dbReference type="SUPFAM" id="SSF82771">
    <property type="entry name" value="GIY-YIG endonuclease"/>
    <property type="match status" value="1"/>
</dbReference>
<gene>
    <name evidence="3" type="ORF">UV61_C0014G0011</name>
</gene>
<dbReference type="AlphaFoldDB" id="A0A0G1ES62"/>